<feature type="region of interest" description="Disordered" evidence="8">
    <location>
        <begin position="315"/>
        <end position="401"/>
    </location>
</feature>
<evidence type="ECO:0000313" key="11">
    <source>
        <dbReference type="Proteomes" id="UP000190092"/>
    </source>
</evidence>
<dbReference type="GO" id="GO:0005737">
    <property type="term" value="C:cytoplasm"/>
    <property type="evidence" value="ECO:0007669"/>
    <property type="project" value="UniProtKB-SubCell"/>
</dbReference>
<keyword evidence="6 7" id="KW-0238">DNA-binding</keyword>
<evidence type="ECO:0000313" key="10">
    <source>
        <dbReference type="EMBL" id="SJZ80444.1"/>
    </source>
</evidence>
<keyword evidence="3 7" id="KW-0547">Nucleotide-binding</keyword>
<dbReference type="OrthoDB" id="9808768at2"/>
<accession>A0A1T4NMK3</accession>
<keyword evidence="4 7" id="KW-0067">ATP-binding</keyword>
<feature type="compositionally biased region" description="Basic and acidic residues" evidence="8">
    <location>
        <begin position="382"/>
        <end position="398"/>
    </location>
</feature>
<dbReference type="PIRSF" id="PIRSF005719">
    <property type="entry name" value="SMC"/>
    <property type="match status" value="1"/>
</dbReference>
<comment type="subcellular location">
    <subcellularLocation>
        <location evidence="1 7">Cytoplasm</location>
    </subcellularLocation>
</comment>
<evidence type="ECO:0000256" key="8">
    <source>
        <dbReference type="SAM" id="MobiDB-lite"/>
    </source>
</evidence>
<evidence type="ECO:0000256" key="2">
    <source>
        <dbReference type="ARBA" id="ARBA00022490"/>
    </source>
</evidence>
<dbReference type="AlphaFoldDB" id="A0A1T4NMK3"/>
<feature type="domain" description="RecF/RecN/SMC N-terminal" evidence="9">
    <location>
        <begin position="5"/>
        <end position="1203"/>
    </location>
</feature>
<dbReference type="CDD" id="cd03278">
    <property type="entry name" value="ABC_SMC_barmotin"/>
    <property type="match status" value="1"/>
</dbReference>
<dbReference type="PANTHER" id="PTHR43977">
    <property type="entry name" value="STRUCTURAL MAINTENANCE OF CHROMOSOMES PROTEIN 3"/>
    <property type="match status" value="1"/>
</dbReference>
<feature type="coiled-coil region" evidence="7">
    <location>
        <begin position="476"/>
        <end position="528"/>
    </location>
</feature>
<feature type="coiled-coil region" evidence="7">
    <location>
        <begin position="816"/>
        <end position="843"/>
    </location>
</feature>
<dbReference type="InterPro" id="IPR003395">
    <property type="entry name" value="RecF/RecN/SMC_N"/>
</dbReference>
<dbReference type="Gene3D" id="3.40.50.300">
    <property type="entry name" value="P-loop containing nucleotide triphosphate hydrolases"/>
    <property type="match status" value="2"/>
</dbReference>
<feature type="coiled-coil region" evidence="7">
    <location>
        <begin position="171"/>
        <end position="265"/>
    </location>
</feature>
<keyword evidence="2 7" id="KW-0963">Cytoplasm</keyword>
<dbReference type="InterPro" id="IPR011890">
    <property type="entry name" value="SMC_prok"/>
</dbReference>
<reference evidence="11" key="1">
    <citation type="submission" date="2017-02" db="EMBL/GenBank/DDBJ databases">
        <authorList>
            <person name="Varghese N."/>
            <person name="Submissions S."/>
        </authorList>
    </citation>
    <scope>NUCLEOTIDE SEQUENCE [LARGE SCALE GENOMIC DNA]</scope>
    <source>
        <strain evidence="11">ATCC 27094</strain>
    </source>
</reference>
<proteinExistence type="inferred from homology"/>
<evidence type="ECO:0000259" key="9">
    <source>
        <dbReference type="Pfam" id="PF02463"/>
    </source>
</evidence>
<dbReference type="Proteomes" id="UP000190092">
    <property type="component" value="Unassembled WGS sequence"/>
</dbReference>
<dbReference type="STRING" id="225324.SAMN02745126_02358"/>
<feature type="compositionally biased region" description="Basic and acidic residues" evidence="8">
    <location>
        <begin position="722"/>
        <end position="741"/>
    </location>
</feature>
<dbReference type="GO" id="GO:0006260">
    <property type="term" value="P:DNA replication"/>
    <property type="evidence" value="ECO:0007669"/>
    <property type="project" value="UniProtKB-UniRule"/>
</dbReference>
<comment type="domain">
    <text evidence="7">Contains large globular domains required for ATP hydrolysis at each terminus and a third globular domain forming a flexible hinge near the middle of the molecule. These domains are separated by coiled-coil structures.</text>
</comment>
<protein>
    <recommendedName>
        <fullName evidence="7">Chromosome partition protein Smc</fullName>
    </recommendedName>
</protein>
<dbReference type="Pfam" id="PF02463">
    <property type="entry name" value="SMC_N"/>
    <property type="match status" value="1"/>
</dbReference>
<feature type="binding site" evidence="7">
    <location>
        <begin position="33"/>
        <end position="40"/>
    </location>
    <ligand>
        <name>ATP</name>
        <dbReference type="ChEBI" id="CHEBI:30616"/>
    </ligand>
</feature>
<evidence type="ECO:0000256" key="6">
    <source>
        <dbReference type="ARBA" id="ARBA00023125"/>
    </source>
</evidence>
<dbReference type="InterPro" id="IPR027417">
    <property type="entry name" value="P-loop_NTPase"/>
</dbReference>
<dbReference type="InterPro" id="IPR024704">
    <property type="entry name" value="SMC"/>
</dbReference>
<organism evidence="10 11">
    <name type="scientific">Enhydrobacter aerosaccus</name>
    <dbReference type="NCBI Taxonomy" id="225324"/>
    <lineage>
        <taxon>Bacteria</taxon>
        <taxon>Pseudomonadati</taxon>
        <taxon>Pseudomonadota</taxon>
        <taxon>Alphaproteobacteria</taxon>
        <taxon>Hyphomicrobiales</taxon>
        <taxon>Enhydrobacter</taxon>
    </lineage>
</organism>
<dbReference type="GO" id="GO:0007059">
    <property type="term" value="P:chromosome segregation"/>
    <property type="evidence" value="ECO:0007669"/>
    <property type="project" value="UniProtKB-UniRule"/>
</dbReference>
<evidence type="ECO:0000256" key="7">
    <source>
        <dbReference type="HAMAP-Rule" id="MF_01894"/>
    </source>
</evidence>
<dbReference type="GO" id="GO:0005694">
    <property type="term" value="C:chromosome"/>
    <property type="evidence" value="ECO:0007669"/>
    <property type="project" value="InterPro"/>
</dbReference>
<dbReference type="RefSeq" id="WP_085934054.1">
    <property type="nucleotide sequence ID" value="NZ_FUWJ01000002.1"/>
</dbReference>
<dbReference type="SUPFAM" id="SSF75553">
    <property type="entry name" value="Smc hinge domain"/>
    <property type="match status" value="1"/>
</dbReference>
<dbReference type="FunFam" id="3.40.50.300:FF:000901">
    <property type="entry name" value="Chromosome partition protein Smc"/>
    <property type="match status" value="1"/>
</dbReference>
<dbReference type="GO" id="GO:0005524">
    <property type="term" value="F:ATP binding"/>
    <property type="evidence" value="ECO:0007669"/>
    <property type="project" value="UniProtKB-UniRule"/>
</dbReference>
<feature type="coiled-coil region" evidence="7">
    <location>
        <begin position="996"/>
        <end position="1044"/>
    </location>
</feature>
<evidence type="ECO:0000256" key="5">
    <source>
        <dbReference type="ARBA" id="ARBA00023054"/>
    </source>
</evidence>
<comment type="similarity">
    <text evidence="7">Belongs to the SMC family.</text>
</comment>
<comment type="function">
    <text evidence="7">Required for chromosome condensation and partitioning.</text>
</comment>
<gene>
    <name evidence="7" type="primary">smc</name>
    <name evidence="10" type="ORF">SAMN02745126_02358</name>
</gene>
<evidence type="ECO:0000256" key="3">
    <source>
        <dbReference type="ARBA" id="ARBA00022741"/>
    </source>
</evidence>
<dbReference type="GO" id="GO:0030261">
    <property type="term" value="P:chromosome condensation"/>
    <property type="evidence" value="ECO:0007669"/>
    <property type="project" value="InterPro"/>
</dbReference>
<sequence>MVHFDKLRLSGFKSFVDPTELAIEPGMTGIVGPNGCGKSNLVEALKWVMGETSAKQMRGSEMEDVIFAGAGTRPARNIAEVMLSLDNRTRTAPAMVNDADQLDVVRRIERGHGSSYSVNGRDIRARDVQTLFADAATGSRSTALVSQGRIGTLINAKPADRRTIIDEAAGITGLYARRHEAELRLRAAEQNLARVQDVLVALEEQHKGLKRQARQASRYRNLSDHIRRAEAAVLALKLAAAERELAEAGERLKEAEAQVADLTRLVGLATTAQAEAATALPPLRNEEAAAAAALQRLRVAHDALAAEAERVASAQQEAETRLQQTESDLGRERGRKGDAERAIADLDAQRERLEQERVGEEDRAEAAEQARDEARSATAATEAEHDRLTRQIADDEALRSSVSREIAEVQERLRRLEARRAEVAGQQQQIENELRNLPALSEVEAALEAARLALEETRLGSAEKIESAREAERYESDAARAAVAKAEAERIDMEQARAAERQAAEQSYAAANELLQKANARLTKLRAEEAGVAAALKSAADSLWPPLLDALTVEPGFEKALGAAFGEELEASSDRGAPVHWLPLGPLAETPSLPEGVTPLAQHVQALPELERRLAFIGLVEDDAVGEALQKDLKPGQQLVTREGAVWRWDGYTMRAGAPSPAAVRLSQRNRLAEIRRQIDGVAEEQAAQQARVDAEATWLAAARTAEKTCVEQARLHERRIAEASRRKAQEAGEATREAERAGQSAIAAAERMAMQARDRHAEIARRTDQLTTRLAGIERVVAEIAGDMADAEMRRTFRQARLSAISDTQADRVTAGTLRARIAELRAQLVEAEGTCDRLARESAMRTERLAQIAQDHESWSKRLGDADGQIGELDARREQIAATISELEAKPAEIEAKQATLGEEIAKAEQNRQEAADRLAIGETRLSEADKALRQAEAELSTARENRVRREGQVEQATKDREMVVDRIIERLRCEISDVLALAEVQSLEELPELEKAEHRLERLTHERETMGAVNLRAEEEANELEQQITGMTTERDDLIAAIGRLRQGIQSLNREGRERFVAAFEQVSTHFQQLFTKLFGGGKAELRLTESEDPLEAGLEIHASPPGKKLQVMSLLSGGEQALTALSLLFAVFMTNPAPICVLDEVDAPLDDLNVERFCALVQEIAGRTDTRFLIITHHRVTMARMDRLYGVTMAERGVSQLVSVNLMEADRMVA</sequence>
<dbReference type="SUPFAM" id="SSF52540">
    <property type="entry name" value="P-loop containing nucleoside triphosphate hydrolases"/>
    <property type="match status" value="1"/>
</dbReference>
<feature type="compositionally biased region" description="Basic and acidic residues" evidence="8">
    <location>
        <begin position="328"/>
        <end position="375"/>
    </location>
</feature>
<dbReference type="InterPro" id="IPR036277">
    <property type="entry name" value="SMC_hinge_sf"/>
</dbReference>
<feature type="region of interest" description="Disordered" evidence="8">
    <location>
        <begin position="722"/>
        <end position="743"/>
    </location>
</feature>
<feature type="coiled-coil region" evidence="7">
    <location>
        <begin position="872"/>
        <end position="955"/>
    </location>
</feature>
<name>A0A1T4NMK3_9HYPH</name>
<evidence type="ECO:0000256" key="1">
    <source>
        <dbReference type="ARBA" id="ARBA00004496"/>
    </source>
</evidence>
<keyword evidence="11" id="KW-1185">Reference proteome</keyword>
<dbReference type="EMBL" id="FUWJ01000002">
    <property type="protein sequence ID" value="SJZ80444.1"/>
    <property type="molecule type" value="Genomic_DNA"/>
</dbReference>
<dbReference type="GO" id="GO:0007062">
    <property type="term" value="P:sister chromatid cohesion"/>
    <property type="evidence" value="ECO:0007669"/>
    <property type="project" value="InterPro"/>
</dbReference>
<comment type="subunit">
    <text evidence="7">Homodimer.</text>
</comment>
<evidence type="ECO:0000256" key="4">
    <source>
        <dbReference type="ARBA" id="ARBA00022840"/>
    </source>
</evidence>
<dbReference type="GO" id="GO:0016887">
    <property type="term" value="F:ATP hydrolysis activity"/>
    <property type="evidence" value="ECO:0007669"/>
    <property type="project" value="InterPro"/>
</dbReference>
<dbReference type="HAMAP" id="MF_01894">
    <property type="entry name" value="Smc_prok"/>
    <property type="match status" value="1"/>
</dbReference>
<dbReference type="GO" id="GO:0003677">
    <property type="term" value="F:DNA binding"/>
    <property type="evidence" value="ECO:0007669"/>
    <property type="project" value="UniProtKB-UniRule"/>
</dbReference>
<keyword evidence="5 7" id="KW-0175">Coiled coil</keyword>